<protein>
    <submittedName>
        <fullName evidence="1">Uncharacterized protein</fullName>
    </submittedName>
</protein>
<organism evidence="1 2">
    <name type="scientific">Lysobacter capsici AZ78</name>
    <dbReference type="NCBI Taxonomy" id="1444315"/>
    <lineage>
        <taxon>Bacteria</taxon>
        <taxon>Pseudomonadati</taxon>
        <taxon>Pseudomonadota</taxon>
        <taxon>Gammaproteobacteria</taxon>
        <taxon>Lysobacterales</taxon>
        <taxon>Lysobacteraceae</taxon>
        <taxon>Lysobacter</taxon>
    </lineage>
</organism>
<evidence type="ECO:0000313" key="1">
    <source>
        <dbReference type="EMBL" id="KWS02537.1"/>
    </source>
</evidence>
<accession>A0A108U4R4</accession>
<dbReference type="AlphaFoldDB" id="A0A108U4R4"/>
<dbReference type="EMBL" id="JAJA02000001">
    <property type="protein sequence ID" value="KWS02537.1"/>
    <property type="molecule type" value="Genomic_DNA"/>
</dbReference>
<name>A0A108U4R4_9GAMM</name>
<reference evidence="1 2" key="1">
    <citation type="journal article" date="2014" name="Genome Announc.">
        <title>Draft Genome Sequence of Lysobacter capsici AZ78, a Bacterium Antagonistic to Plant-Pathogenic Oomycetes.</title>
        <authorList>
            <person name="Puopolo G."/>
            <person name="Sonego P."/>
            <person name="Engelen K."/>
            <person name="Pertot I."/>
        </authorList>
    </citation>
    <scope>NUCLEOTIDE SEQUENCE [LARGE SCALE GENOMIC DNA]</scope>
    <source>
        <strain evidence="1 2">AZ78</strain>
    </source>
</reference>
<sequence length="45" mass="5055">MICRERRIVSRDRISTGGRGCMRAQLSRFFLVIPAKAGIQGFTQA</sequence>
<keyword evidence="2" id="KW-1185">Reference proteome</keyword>
<evidence type="ECO:0000313" key="2">
    <source>
        <dbReference type="Proteomes" id="UP000023435"/>
    </source>
</evidence>
<proteinExistence type="predicted"/>
<gene>
    <name evidence="1" type="ORF">AZ78_0081</name>
</gene>
<dbReference type="Proteomes" id="UP000023435">
    <property type="component" value="Unassembled WGS sequence"/>
</dbReference>
<comment type="caution">
    <text evidence="1">The sequence shown here is derived from an EMBL/GenBank/DDBJ whole genome shotgun (WGS) entry which is preliminary data.</text>
</comment>